<dbReference type="Proteomes" id="UP000193090">
    <property type="component" value="Unassembled WGS sequence"/>
</dbReference>
<dbReference type="InterPro" id="IPR000836">
    <property type="entry name" value="PRTase_dom"/>
</dbReference>
<dbReference type="AlphaFoldDB" id="A0A1X2EQZ9"/>
<organism evidence="2 3">
    <name type="scientific">Mycolicibacillus trivialis</name>
    <dbReference type="NCBI Taxonomy" id="1798"/>
    <lineage>
        <taxon>Bacteria</taxon>
        <taxon>Bacillati</taxon>
        <taxon>Actinomycetota</taxon>
        <taxon>Actinomycetes</taxon>
        <taxon>Mycobacteriales</taxon>
        <taxon>Mycobacteriaceae</taxon>
        <taxon>Mycolicibacillus</taxon>
    </lineage>
</organism>
<evidence type="ECO:0000259" key="1">
    <source>
        <dbReference type="Pfam" id="PF00156"/>
    </source>
</evidence>
<name>A0A1X2EQZ9_9MYCO</name>
<protein>
    <submittedName>
        <fullName evidence="2">Phosphoribosyl transferase</fullName>
    </submittedName>
</protein>
<reference evidence="2 3" key="1">
    <citation type="submission" date="2016-01" db="EMBL/GenBank/DDBJ databases">
        <title>The new phylogeny of the genus Mycobacterium.</title>
        <authorList>
            <person name="Tarcisio F."/>
            <person name="Conor M."/>
            <person name="Antonella G."/>
            <person name="Elisabetta G."/>
            <person name="Giulia F.S."/>
            <person name="Sara T."/>
            <person name="Anna F."/>
            <person name="Clotilde B."/>
            <person name="Roberto B."/>
            <person name="Veronica D.S."/>
            <person name="Fabio R."/>
            <person name="Monica P."/>
            <person name="Olivier J."/>
            <person name="Enrico T."/>
            <person name="Nicola S."/>
        </authorList>
    </citation>
    <scope>NUCLEOTIDE SEQUENCE [LARGE SCALE GENOMIC DNA]</scope>
    <source>
        <strain evidence="2 3">DSM 44153</strain>
    </source>
</reference>
<accession>A0A1X2EQZ9</accession>
<dbReference type="SUPFAM" id="SSF53271">
    <property type="entry name" value="PRTase-like"/>
    <property type="match status" value="1"/>
</dbReference>
<dbReference type="InterPro" id="IPR029057">
    <property type="entry name" value="PRTase-like"/>
</dbReference>
<keyword evidence="3" id="KW-1185">Reference proteome</keyword>
<evidence type="ECO:0000313" key="3">
    <source>
        <dbReference type="Proteomes" id="UP000193090"/>
    </source>
</evidence>
<evidence type="ECO:0000313" key="2">
    <source>
        <dbReference type="EMBL" id="ORX08680.1"/>
    </source>
</evidence>
<keyword evidence="2" id="KW-0808">Transferase</keyword>
<dbReference type="GO" id="GO:0016740">
    <property type="term" value="F:transferase activity"/>
    <property type="evidence" value="ECO:0007669"/>
    <property type="project" value="UniProtKB-KW"/>
</dbReference>
<dbReference type="OrthoDB" id="9810066at2"/>
<gene>
    <name evidence="2" type="ORF">AWC30_01345</name>
</gene>
<proteinExistence type="predicted"/>
<dbReference type="RefSeq" id="WP_085107142.1">
    <property type="nucleotide sequence ID" value="NZ_JACKSN010000173.1"/>
</dbReference>
<dbReference type="STRING" id="1798.AWC30_01345"/>
<feature type="domain" description="Phosphoribosyltransferase" evidence="1">
    <location>
        <begin position="12"/>
        <end position="166"/>
    </location>
</feature>
<comment type="caution">
    <text evidence="2">The sequence shown here is derived from an EMBL/GenBank/DDBJ whole genome shotgun (WGS) entry which is preliminary data.</text>
</comment>
<dbReference type="Gene3D" id="3.30.1310.20">
    <property type="entry name" value="PRTase-like"/>
    <property type="match status" value="1"/>
</dbReference>
<sequence length="211" mass="22042">MTRTFSDRRHAGRALAERLAAYRGRDDLLVLGLARGGVPVAWEVAAALGAPLDVFVVRKLGVPHWPELAMGALASGGAVVLNDTVIASAAVRRDQLDAVIAKETAELRRRETAYRGDRPPADPRGKTVLLIDDGIATGASMRVAVQAVRAAGPAAIVVAVPVAPPSVDRDLGGAADDVVCVSTPAGFEAVGQAYTDFTQVDDEEVRRLMAG</sequence>
<dbReference type="CDD" id="cd06223">
    <property type="entry name" value="PRTases_typeI"/>
    <property type="match status" value="1"/>
</dbReference>
<dbReference type="Pfam" id="PF00156">
    <property type="entry name" value="Pribosyltran"/>
    <property type="match status" value="1"/>
</dbReference>
<dbReference type="EMBL" id="LQPZ01000002">
    <property type="protein sequence ID" value="ORX08680.1"/>
    <property type="molecule type" value="Genomic_DNA"/>
</dbReference>
<dbReference type="Gene3D" id="3.40.50.2020">
    <property type="match status" value="1"/>
</dbReference>